<accession>A0AAD9LRZ2</accession>
<evidence type="ECO:0000313" key="2">
    <source>
        <dbReference type="Proteomes" id="UP001259832"/>
    </source>
</evidence>
<proteinExistence type="predicted"/>
<name>A0AAD9LRZ2_9STRA</name>
<protein>
    <submittedName>
        <fullName evidence="1">Uncharacterized protein</fullName>
    </submittedName>
</protein>
<organism evidence="1 2">
    <name type="scientific">Phytophthora citrophthora</name>
    <dbReference type="NCBI Taxonomy" id="4793"/>
    <lineage>
        <taxon>Eukaryota</taxon>
        <taxon>Sar</taxon>
        <taxon>Stramenopiles</taxon>
        <taxon>Oomycota</taxon>
        <taxon>Peronosporomycetes</taxon>
        <taxon>Peronosporales</taxon>
        <taxon>Peronosporaceae</taxon>
        <taxon>Phytophthora</taxon>
    </lineage>
</organism>
<reference evidence="1" key="1">
    <citation type="submission" date="2023-08" db="EMBL/GenBank/DDBJ databases">
        <title>Reference Genome Resource for the Citrus Pathogen Phytophthora citrophthora.</title>
        <authorList>
            <person name="Moller H."/>
            <person name="Coetzee B."/>
            <person name="Rose L.J."/>
            <person name="Van Niekerk J.M."/>
        </authorList>
    </citation>
    <scope>NUCLEOTIDE SEQUENCE</scope>
    <source>
        <strain evidence="1">STE-U-9442</strain>
    </source>
</reference>
<evidence type="ECO:0000313" key="1">
    <source>
        <dbReference type="EMBL" id="KAK1946371.1"/>
    </source>
</evidence>
<gene>
    <name evidence="1" type="ORF">P3T76_001924</name>
</gene>
<dbReference type="EMBL" id="JASMQC010000003">
    <property type="protein sequence ID" value="KAK1946371.1"/>
    <property type="molecule type" value="Genomic_DNA"/>
</dbReference>
<keyword evidence="2" id="KW-1185">Reference proteome</keyword>
<dbReference type="Proteomes" id="UP001259832">
    <property type="component" value="Unassembled WGS sequence"/>
</dbReference>
<comment type="caution">
    <text evidence="1">The sequence shown here is derived from an EMBL/GenBank/DDBJ whole genome shotgun (WGS) entry which is preliminary data.</text>
</comment>
<sequence length="73" mass="8446">MPQTDLELEPGTPEPKNRLGFRTGCAVVRLDPGTLVELELCTEVELGLERRERRMGYRRCRDDRQLRFAKEAA</sequence>
<dbReference type="AlphaFoldDB" id="A0AAD9LRZ2"/>